<dbReference type="RefSeq" id="WP_337713702.1">
    <property type="nucleotide sequence ID" value="NZ_JBBEGL010000003.1"/>
</dbReference>
<dbReference type="Gene3D" id="2.40.380.10">
    <property type="entry name" value="FomD-like"/>
    <property type="match status" value="1"/>
</dbReference>
<proteinExistence type="predicted"/>
<evidence type="ECO:0000259" key="1">
    <source>
        <dbReference type="Pfam" id="PF04167"/>
    </source>
</evidence>
<dbReference type="Proteomes" id="UP001370100">
    <property type="component" value="Unassembled WGS sequence"/>
</dbReference>
<evidence type="ECO:0000313" key="2">
    <source>
        <dbReference type="EMBL" id="MEJ2887217.1"/>
    </source>
</evidence>
<accession>A0ABU8N4B8</accession>
<dbReference type="EMBL" id="JBBEGL010000003">
    <property type="protein sequence ID" value="MEJ2887217.1"/>
    <property type="molecule type" value="Genomic_DNA"/>
</dbReference>
<organism evidence="2 3">
    <name type="scientific">Actinomycetospora aeridis</name>
    <dbReference type="NCBI Taxonomy" id="3129231"/>
    <lineage>
        <taxon>Bacteria</taxon>
        <taxon>Bacillati</taxon>
        <taxon>Actinomycetota</taxon>
        <taxon>Actinomycetes</taxon>
        <taxon>Pseudonocardiales</taxon>
        <taxon>Pseudonocardiaceae</taxon>
        <taxon>Actinomycetospora</taxon>
    </lineage>
</organism>
<dbReference type="InterPro" id="IPR007295">
    <property type="entry name" value="DUF402"/>
</dbReference>
<feature type="domain" description="DUF402" evidence="1">
    <location>
        <begin position="93"/>
        <end position="153"/>
    </location>
</feature>
<protein>
    <recommendedName>
        <fullName evidence="1">DUF402 domain-containing protein</fullName>
    </recommendedName>
</protein>
<gene>
    <name evidence="2" type="ORF">WCD41_12235</name>
</gene>
<reference evidence="2 3" key="1">
    <citation type="submission" date="2024-03" db="EMBL/GenBank/DDBJ databases">
        <title>Actinomycetospora sp. OC33-EN06, a novel actinomycete isolated from wild orchid (Aerides multiflora).</title>
        <authorList>
            <person name="Suriyachadkun C."/>
        </authorList>
    </citation>
    <scope>NUCLEOTIDE SEQUENCE [LARGE SCALE GENOMIC DNA]</scope>
    <source>
        <strain evidence="2 3">OC33-EN06</strain>
    </source>
</reference>
<evidence type="ECO:0000313" key="3">
    <source>
        <dbReference type="Proteomes" id="UP001370100"/>
    </source>
</evidence>
<comment type="caution">
    <text evidence="2">The sequence shown here is derived from an EMBL/GenBank/DDBJ whole genome shotgun (WGS) entry which is preliminary data.</text>
</comment>
<name>A0ABU8N4B8_9PSEU</name>
<dbReference type="SUPFAM" id="SSF159234">
    <property type="entry name" value="FomD-like"/>
    <property type="match status" value="1"/>
</dbReference>
<dbReference type="InterPro" id="IPR035930">
    <property type="entry name" value="FomD-like_sf"/>
</dbReference>
<sequence length="175" mass="18812">MSPVVSRQLVEVVDTHAATRTLPLAPEQVLEQALDRWHVADGALRTTVLSPDDPFVLAETCWYVADHGLRLRRRLPREGDPAVATTEIGAVRIVVDGPQWRCTDLLLGLEVSPGRPARVVHDADFAAAVGGGVLSAADADEAMSTVHRVLGELVDARHDLDTWTTSLGLGSPTRS</sequence>
<keyword evidence="3" id="KW-1185">Reference proteome</keyword>
<dbReference type="Pfam" id="PF04167">
    <property type="entry name" value="DUF402"/>
    <property type="match status" value="1"/>
</dbReference>